<keyword evidence="7" id="KW-0449">Lipoprotein</keyword>
<dbReference type="GeneTree" id="ENSGT00940000153599"/>
<organism evidence="10 12">
    <name type="scientific">Bos indicus x Bos taurus</name>
    <name type="common">Hybrid cattle</name>
    <dbReference type="NCBI Taxonomy" id="30522"/>
    <lineage>
        <taxon>Eukaryota</taxon>
        <taxon>Metazoa</taxon>
        <taxon>Chordata</taxon>
        <taxon>Craniata</taxon>
        <taxon>Vertebrata</taxon>
        <taxon>Euteleostomi</taxon>
        <taxon>Mammalia</taxon>
        <taxon>Eutheria</taxon>
        <taxon>Laurasiatheria</taxon>
        <taxon>Artiodactyla</taxon>
        <taxon>Ruminantia</taxon>
        <taxon>Pecora</taxon>
        <taxon>Bovidae</taxon>
        <taxon>Bovinae</taxon>
        <taxon>Bos</taxon>
    </lineage>
</organism>
<keyword evidence="5" id="KW-0472">Membrane</keyword>
<dbReference type="Proteomes" id="UP000429181">
    <property type="component" value="Chromosome 18"/>
</dbReference>
<dbReference type="InterPro" id="IPR045860">
    <property type="entry name" value="Snake_toxin-like_sf"/>
</dbReference>
<dbReference type="Ensembl" id="ENSBIXT00005027133.1">
    <property type="protein sequence ID" value="ENSBIXP00005016008.1"/>
    <property type="gene ID" value="ENSBIXG00005007668.1"/>
</dbReference>
<protein>
    <submittedName>
        <fullName evidence="10">LY6/PLAUR domain containing 3</fullName>
    </submittedName>
</protein>
<name>A0A4W2GDI9_BOBOX</name>
<evidence type="ECO:0000256" key="3">
    <source>
        <dbReference type="ARBA" id="ARBA00022622"/>
    </source>
</evidence>
<dbReference type="STRING" id="30522.A0A4W2GDI9"/>
<feature type="compositionally biased region" description="Low complexity" evidence="8">
    <location>
        <begin position="306"/>
        <end position="343"/>
    </location>
</feature>
<comment type="subcellular location">
    <subcellularLocation>
        <location evidence="1">Cell membrane</location>
        <topology evidence="1">Lipid-anchor</topology>
        <topology evidence="1">GPI-anchor</topology>
    </subcellularLocation>
</comment>
<feature type="domain" description="UPAR/Ly6" evidence="9">
    <location>
        <begin position="197"/>
        <end position="283"/>
    </location>
</feature>
<dbReference type="Ensembl" id="ENSBIXT00000021478.1">
    <property type="protein sequence ID" value="ENSBIXP00000011880.1"/>
    <property type="gene ID" value="ENSBIXG00000007953.1"/>
</dbReference>
<dbReference type="Proteomes" id="UP000314981">
    <property type="component" value="Chromosome 18"/>
</dbReference>
<proteinExistence type="predicted"/>
<evidence type="ECO:0000256" key="4">
    <source>
        <dbReference type="ARBA" id="ARBA00022729"/>
    </source>
</evidence>
<feature type="compositionally biased region" description="Polar residues" evidence="8">
    <location>
        <begin position="346"/>
        <end position="355"/>
    </location>
</feature>
<evidence type="ECO:0000256" key="1">
    <source>
        <dbReference type="ARBA" id="ARBA00004609"/>
    </source>
</evidence>
<feature type="compositionally biased region" description="Basic and acidic residues" evidence="8">
    <location>
        <begin position="357"/>
        <end position="366"/>
    </location>
</feature>
<accession>A0A4W2GDI9</accession>
<reference evidence="11 12" key="1">
    <citation type="submission" date="2018-11" db="EMBL/GenBank/DDBJ databases">
        <title>Haplotype-resolved cattle genomes.</title>
        <authorList>
            <person name="Low W.Y."/>
            <person name="Tearle R."/>
            <person name="Bickhart D.M."/>
            <person name="Rosen B.D."/>
            <person name="Koren S."/>
            <person name="Rhie A."/>
            <person name="Hiendleder S."/>
            <person name="Phillippy A.M."/>
            <person name="Smith T.P.L."/>
            <person name="Williams J.L."/>
        </authorList>
    </citation>
    <scope>NUCLEOTIDE SEQUENCE [LARGE SCALE GENOMIC DNA]</scope>
</reference>
<feature type="compositionally biased region" description="Basic and acidic residues" evidence="8">
    <location>
        <begin position="376"/>
        <end position="392"/>
    </location>
</feature>
<evidence type="ECO:0000313" key="10">
    <source>
        <dbReference type="Ensembl" id="ENSBIXP00005016008.1"/>
    </source>
</evidence>
<dbReference type="GO" id="GO:0005886">
    <property type="term" value="C:plasma membrane"/>
    <property type="evidence" value="ECO:0007669"/>
    <property type="project" value="UniProtKB-SubCell"/>
</dbReference>
<evidence type="ECO:0000259" key="9">
    <source>
        <dbReference type="Pfam" id="PF00021"/>
    </source>
</evidence>
<keyword evidence="6" id="KW-0325">Glycoprotein</keyword>
<gene>
    <name evidence="10" type="primary">LYPD3</name>
</gene>
<reference evidence="10" key="2">
    <citation type="submission" date="2025-05" db="UniProtKB">
        <authorList>
            <consortium name="Ensembl"/>
        </authorList>
    </citation>
    <scope>IDENTIFICATION</scope>
</reference>
<evidence type="ECO:0000313" key="12">
    <source>
        <dbReference type="Proteomes" id="UP000429181"/>
    </source>
</evidence>
<dbReference type="AlphaFoldDB" id="A0A4W2GDI9"/>
<evidence type="ECO:0000313" key="11">
    <source>
        <dbReference type="Proteomes" id="UP000314981"/>
    </source>
</evidence>
<feature type="region of interest" description="Disordered" evidence="8">
    <location>
        <begin position="302"/>
        <end position="395"/>
    </location>
</feature>
<dbReference type="PANTHER" id="PTHR10624:SF8">
    <property type="entry name" value="LY6_PLAUR DOMAIN-CONTAINING PROTEIN 3"/>
    <property type="match status" value="1"/>
</dbReference>
<evidence type="ECO:0000256" key="2">
    <source>
        <dbReference type="ARBA" id="ARBA00022475"/>
    </source>
</evidence>
<evidence type="ECO:0000256" key="8">
    <source>
        <dbReference type="SAM" id="MobiDB-lite"/>
    </source>
</evidence>
<dbReference type="FunFam" id="2.10.60.10:FF:000016">
    <property type="entry name" value="LY6/PLAUR domain containing 3"/>
    <property type="match status" value="1"/>
</dbReference>
<keyword evidence="11" id="KW-1185">Reference proteome</keyword>
<evidence type="ECO:0000256" key="5">
    <source>
        <dbReference type="ARBA" id="ARBA00023136"/>
    </source>
</evidence>
<dbReference type="InterPro" id="IPR016054">
    <property type="entry name" value="LY6_UPA_recep-like"/>
</dbReference>
<evidence type="ECO:0000256" key="6">
    <source>
        <dbReference type="ARBA" id="ARBA00023180"/>
    </source>
</evidence>
<dbReference type="Pfam" id="PF00021">
    <property type="entry name" value="UPAR_LY6"/>
    <property type="match status" value="1"/>
</dbReference>
<keyword evidence="3" id="KW-0336">GPI-anchor</keyword>
<evidence type="ECO:0000256" key="7">
    <source>
        <dbReference type="ARBA" id="ARBA00023288"/>
    </source>
</evidence>
<dbReference type="CDD" id="cd23563">
    <property type="entry name" value="TFP_LU_ECD_LYPD3_rpt2"/>
    <property type="match status" value="1"/>
</dbReference>
<dbReference type="GO" id="GO:0034392">
    <property type="term" value="P:negative regulation of smooth muscle cell apoptotic process"/>
    <property type="evidence" value="ECO:0007669"/>
    <property type="project" value="Ensembl"/>
</dbReference>
<dbReference type="PANTHER" id="PTHR10624">
    <property type="entry name" value="UROKINASE PLASMINOGEN ACTIVATOR SURFACE RECEPTOR-RELATED"/>
    <property type="match status" value="1"/>
</dbReference>
<sequence>GPKAEVSGPSDPPLSEVTAPRRLHLSLILCLFRQSQALSDVAFRVRLPVVVPLLISTLTPSQLLCTVSVSFSVPLYSDLSSLLFFPLGSALSEPPLPGAPPLAGLSSGADLFEAPPRGHAPLTPPPPLFAVHGQFSVAVRGCGSGIPGKNDRGLDLYGILAFIQLQQCSQDRCNTKLNLTSRGLNPAGNESAYQPNGVECYSCVGLSRKECQGRAPPVVSCYNASDHFYKGCFDGNVTLTAANVTVSLPVRGCVQDEFCTRDSATGPGFTLSGSCCQGSRCNSDLRNKTYFSPRFPPLVLLPPPRSTTLAPNKSVSTSTSAPSSTVTTKATPVPTTTRSTTKAITPAQTNQTSPQEVGHETFREEEASLAGGASGHQDRRNMGQDPIKDVTHSKGSAAPWAGWVTLLLAMAAGALL</sequence>
<keyword evidence="2" id="KW-1003">Cell membrane</keyword>
<dbReference type="Gene3D" id="2.10.60.10">
    <property type="entry name" value="CD59"/>
    <property type="match status" value="1"/>
</dbReference>
<dbReference type="SUPFAM" id="SSF57302">
    <property type="entry name" value="Snake toxin-like"/>
    <property type="match status" value="2"/>
</dbReference>
<keyword evidence="4" id="KW-0732">Signal</keyword>
<dbReference type="GO" id="GO:0098552">
    <property type="term" value="C:side of membrane"/>
    <property type="evidence" value="ECO:0007669"/>
    <property type="project" value="UniProtKB-KW"/>
</dbReference>